<name>W2SF27_CYPE1</name>
<dbReference type="HOGENOM" id="CLU_007593_1_0_1"/>
<proteinExistence type="predicted"/>
<organism evidence="2 3">
    <name type="scientific">Cyphellophora europaea (strain CBS 101466)</name>
    <name type="common">Phialophora europaea</name>
    <dbReference type="NCBI Taxonomy" id="1220924"/>
    <lineage>
        <taxon>Eukaryota</taxon>
        <taxon>Fungi</taxon>
        <taxon>Dikarya</taxon>
        <taxon>Ascomycota</taxon>
        <taxon>Pezizomycotina</taxon>
        <taxon>Eurotiomycetes</taxon>
        <taxon>Chaetothyriomycetidae</taxon>
        <taxon>Chaetothyriales</taxon>
        <taxon>Cyphellophoraceae</taxon>
        <taxon>Cyphellophora</taxon>
    </lineage>
</organism>
<feature type="compositionally biased region" description="Polar residues" evidence="1">
    <location>
        <begin position="444"/>
        <end position="455"/>
    </location>
</feature>
<feature type="compositionally biased region" description="Polar residues" evidence="1">
    <location>
        <begin position="386"/>
        <end position="400"/>
    </location>
</feature>
<evidence type="ECO:0000256" key="1">
    <source>
        <dbReference type="SAM" id="MobiDB-lite"/>
    </source>
</evidence>
<feature type="compositionally biased region" description="Polar residues" evidence="1">
    <location>
        <begin position="644"/>
        <end position="657"/>
    </location>
</feature>
<feature type="compositionally biased region" description="Polar residues" evidence="1">
    <location>
        <begin position="536"/>
        <end position="553"/>
    </location>
</feature>
<feature type="compositionally biased region" description="Polar residues" evidence="1">
    <location>
        <begin position="672"/>
        <end position="684"/>
    </location>
</feature>
<feature type="region of interest" description="Disordered" evidence="1">
    <location>
        <begin position="1"/>
        <end position="150"/>
    </location>
</feature>
<dbReference type="EMBL" id="KB822711">
    <property type="protein sequence ID" value="ETN46494.1"/>
    <property type="molecule type" value="Genomic_DNA"/>
</dbReference>
<dbReference type="Proteomes" id="UP000030752">
    <property type="component" value="Unassembled WGS sequence"/>
</dbReference>
<feature type="compositionally biased region" description="Basic and acidic residues" evidence="1">
    <location>
        <begin position="298"/>
        <end position="308"/>
    </location>
</feature>
<evidence type="ECO:0000313" key="3">
    <source>
        <dbReference type="Proteomes" id="UP000030752"/>
    </source>
</evidence>
<protein>
    <submittedName>
        <fullName evidence="2">Uncharacterized protein</fullName>
    </submittedName>
</protein>
<feature type="compositionally biased region" description="Polar residues" evidence="1">
    <location>
        <begin position="134"/>
        <end position="150"/>
    </location>
</feature>
<dbReference type="GeneID" id="19968018"/>
<dbReference type="OrthoDB" id="5945798at2759"/>
<feature type="compositionally biased region" description="Polar residues" evidence="1">
    <location>
        <begin position="498"/>
        <end position="529"/>
    </location>
</feature>
<feature type="region of interest" description="Disordered" evidence="1">
    <location>
        <begin position="169"/>
        <end position="194"/>
    </location>
</feature>
<dbReference type="AlphaFoldDB" id="W2SF27"/>
<dbReference type="RefSeq" id="XP_008711206.1">
    <property type="nucleotide sequence ID" value="XM_008712984.1"/>
</dbReference>
<keyword evidence="3" id="KW-1185">Reference proteome</keyword>
<feature type="compositionally biased region" description="Low complexity" evidence="1">
    <location>
        <begin position="109"/>
        <end position="119"/>
    </location>
</feature>
<feature type="compositionally biased region" description="Gly residues" evidence="1">
    <location>
        <begin position="729"/>
        <end position="738"/>
    </location>
</feature>
<feature type="compositionally biased region" description="Low complexity" evidence="1">
    <location>
        <begin position="422"/>
        <end position="431"/>
    </location>
</feature>
<feature type="compositionally biased region" description="Polar residues" evidence="1">
    <location>
        <begin position="8"/>
        <end position="21"/>
    </location>
</feature>
<feature type="compositionally biased region" description="Low complexity" evidence="1">
    <location>
        <begin position="169"/>
        <end position="192"/>
    </location>
</feature>
<feature type="region of interest" description="Disordered" evidence="1">
    <location>
        <begin position="298"/>
        <end position="325"/>
    </location>
</feature>
<sequence length="738" mass="80872">MSDLLSGPQPSGSTGRPQNGGTRPAQGGGPTAAEPPRYRTPTDVMRERRLREARKAEQQEAERQRQLQEEDIRRRQQEQSAGVEGTTTRRPVAVRPETQATQGYTIGGTAAPTATASSARRQEAVPPVPPYPANIQQQSGFTPGHTRLSSNTQRNRTEAYDTLNIPATAKPTQQAQPASTTNAPQPQPAALPGSLSRAAFPHAFERWETLSSHWEGLTSYWIRRLQENTNELNGKPLDQQLSRQITDLSAAGANLFHAVVELQRLRASSERKFQRWFFETRNEQEQAAERQAELERQLRTEREARTKLESTASTGSAEAVRAEKAKTEEAVREMRRELQISKEEARRAWEELGRREQEERERTIALRSGEPIFIGGIQVVPMQGIRSRQVSSAQRPQTRDGTYPGGPTATALGGMPPPQRPPSRSQTTTTSLDSPGEEHRQFSYEPQDTSPTSTDPFREAARPGTSESGQRLRHEPDTQFYTSSSQPPTSSAAMATAHQLSTTNGQHFYQQPSPQTTIHQPLSSATQSAPLPPRSMTAQSSARSYIPSTTGSSVGEEEYHINPDGSYTLDSRGRRIPYNQPIGSPDVGEIPGPAVTGLASDEEDDEDDDYASDIARERMYAQQYQTSSPARPPIPQNQPPRETLGTSSGNIPRTTTGALPPLPTIPQGRTAVPTSQAQPQSGQTPADYEGSAYGPSWEGVTPRHMHPTRLSDILEEQTSRTSPSRGSFVSGGGGPPPR</sequence>
<reference evidence="2 3" key="1">
    <citation type="submission" date="2013-03" db="EMBL/GenBank/DDBJ databases">
        <title>The Genome Sequence of Phialophora europaea CBS 101466.</title>
        <authorList>
            <consortium name="The Broad Institute Genomics Platform"/>
            <person name="Cuomo C."/>
            <person name="de Hoog S."/>
            <person name="Gorbushina A."/>
            <person name="Walker B."/>
            <person name="Young S.K."/>
            <person name="Zeng Q."/>
            <person name="Gargeya S."/>
            <person name="Fitzgerald M."/>
            <person name="Haas B."/>
            <person name="Abouelleil A."/>
            <person name="Allen A.W."/>
            <person name="Alvarado L."/>
            <person name="Arachchi H.M."/>
            <person name="Berlin A.M."/>
            <person name="Chapman S.B."/>
            <person name="Gainer-Dewar J."/>
            <person name="Goldberg J."/>
            <person name="Griggs A."/>
            <person name="Gujja S."/>
            <person name="Hansen M."/>
            <person name="Howarth C."/>
            <person name="Imamovic A."/>
            <person name="Ireland A."/>
            <person name="Larimer J."/>
            <person name="McCowan C."/>
            <person name="Murphy C."/>
            <person name="Pearson M."/>
            <person name="Poon T.W."/>
            <person name="Priest M."/>
            <person name="Roberts A."/>
            <person name="Saif S."/>
            <person name="Shea T."/>
            <person name="Sisk P."/>
            <person name="Sykes S."/>
            <person name="Wortman J."/>
            <person name="Nusbaum C."/>
            <person name="Birren B."/>
        </authorList>
    </citation>
    <scope>NUCLEOTIDE SEQUENCE [LARGE SCALE GENOMIC DNA]</scope>
    <source>
        <strain evidence="2 3">CBS 101466</strain>
    </source>
</reference>
<feature type="compositionally biased region" description="Basic and acidic residues" evidence="1">
    <location>
        <begin position="44"/>
        <end position="77"/>
    </location>
</feature>
<dbReference type="VEuPathDB" id="FungiDB:HMPREF1541_00679"/>
<feature type="compositionally biased region" description="Low complexity" evidence="1">
    <location>
        <begin position="482"/>
        <end position="497"/>
    </location>
</feature>
<evidence type="ECO:0000313" key="2">
    <source>
        <dbReference type="EMBL" id="ETN46494.1"/>
    </source>
</evidence>
<dbReference type="eggNOG" id="ENOG502R2UZ">
    <property type="taxonomic scope" value="Eukaryota"/>
</dbReference>
<feature type="region of interest" description="Disordered" evidence="1">
    <location>
        <begin position="386"/>
        <end position="738"/>
    </location>
</feature>
<dbReference type="STRING" id="1220924.W2SF27"/>
<feature type="compositionally biased region" description="Acidic residues" evidence="1">
    <location>
        <begin position="600"/>
        <end position="611"/>
    </location>
</feature>
<accession>W2SF27</accession>
<dbReference type="InParanoid" id="W2SF27"/>
<gene>
    <name evidence="2" type="ORF">HMPREF1541_00679</name>
</gene>